<evidence type="ECO:0000256" key="5">
    <source>
        <dbReference type="ARBA" id="ARBA00023136"/>
    </source>
</evidence>
<evidence type="ECO:0000256" key="1">
    <source>
        <dbReference type="ARBA" id="ARBA00004651"/>
    </source>
</evidence>
<evidence type="ECO:0000259" key="7">
    <source>
        <dbReference type="Pfam" id="PF01292"/>
    </source>
</evidence>
<protein>
    <submittedName>
        <fullName evidence="8">Cytochrome b/b6 domain-containing protein</fullName>
    </submittedName>
</protein>
<proteinExistence type="predicted"/>
<evidence type="ECO:0000313" key="9">
    <source>
        <dbReference type="Proteomes" id="UP000516105"/>
    </source>
</evidence>
<dbReference type="EMBL" id="CP060782">
    <property type="protein sequence ID" value="QNP45896.1"/>
    <property type="molecule type" value="Genomic_DNA"/>
</dbReference>
<dbReference type="Proteomes" id="UP000516105">
    <property type="component" value="Chromosome"/>
</dbReference>
<dbReference type="Gene3D" id="1.20.950.20">
    <property type="entry name" value="Transmembrane di-heme cytochromes, Chain C"/>
    <property type="match status" value="1"/>
</dbReference>
<dbReference type="Pfam" id="PF01292">
    <property type="entry name" value="Ni_hydr_CYTB"/>
    <property type="match status" value="1"/>
</dbReference>
<evidence type="ECO:0000256" key="6">
    <source>
        <dbReference type="SAM" id="Phobius"/>
    </source>
</evidence>
<evidence type="ECO:0000313" key="8">
    <source>
        <dbReference type="EMBL" id="QNP45896.1"/>
    </source>
</evidence>
<dbReference type="InterPro" id="IPR051542">
    <property type="entry name" value="Hydrogenase_cytochrome"/>
</dbReference>
<comment type="subcellular location">
    <subcellularLocation>
        <location evidence="1">Cell membrane</location>
        <topology evidence="1">Multi-pass membrane protein</topology>
    </subcellularLocation>
</comment>
<dbReference type="InterPro" id="IPR011577">
    <property type="entry name" value="Cyt_b561_bac/Ni-Hgenase"/>
</dbReference>
<feature type="transmembrane region" description="Helical" evidence="6">
    <location>
        <begin position="141"/>
        <end position="159"/>
    </location>
</feature>
<evidence type="ECO:0000256" key="4">
    <source>
        <dbReference type="ARBA" id="ARBA00022989"/>
    </source>
</evidence>
<sequence length="165" mass="18234">MKLPIWDLPTRLFHWLLVGLIAFSWWSAEYHYDDLHIWSGMAVLSLLIFRLLWGFFGSSTARFANFVRGPRAVFGYLRGQWRGLGHNPLGALSVIALLGLVSGQTVLGLIASDEDGLMQGPLVNLVSVGTSDAATELHEELFNVLLALIGLHVAAILYYRLRGSA</sequence>
<accession>A0ABX6T7S6</accession>
<feature type="transmembrane region" description="Helical" evidence="6">
    <location>
        <begin position="35"/>
        <end position="53"/>
    </location>
</feature>
<dbReference type="SUPFAM" id="SSF81342">
    <property type="entry name" value="Transmembrane di-heme cytochromes"/>
    <property type="match status" value="1"/>
</dbReference>
<feature type="domain" description="Cytochrome b561 bacterial/Ni-hydrogenase" evidence="7">
    <location>
        <begin position="6"/>
        <end position="163"/>
    </location>
</feature>
<dbReference type="PANTHER" id="PTHR30485:SF2">
    <property type="entry name" value="BLL0597 PROTEIN"/>
    <property type="match status" value="1"/>
</dbReference>
<keyword evidence="5 6" id="KW-0472">Membrane</keyword>
<reference evidence="8 9" key="1">
    <citation type="submission" date="2020-08" db="EMBL/GenBank/DDBJ databases">
        <title>Genome sequence of Sphingomonas sediminicola KACC 15039T.</title>
        <authorList>
            <person name="Hyun D.-W."/>
            <person name="Bae J.-W."/>
        </authorList>
    </citation>
    <scope>NUCLEOTIDE SEQUENCE [LARGE SCALE GENOMIC DNA]</scope>
    <source>
        <strain evidence="8 9">KACC 15039</strain>
    </source>
</reference>
<feature type="transmembrane region" description="Helical" evidence="6">
    <location>
        <begin position="89"/>
        <end position="111"/>
    </location>
</feature>
<keyword evidence="4 6" id="KW-1133">Transmembrane helix</keyword>
<gene>
    <name evidence="8" type="ORF">H9L14_00860</name>
</gene>
<keyword evidence="9" id="KW-1185">Reference proteome</keyword>
<keyword evidence="3 6" id="KW-0812">Transmembrane</keyword>
<dbReference type="InterPro" id="IPR016174">
    <property type="entry name" value="Di-haem_cyt_TM"/>
</dbReference>
<organism evidence="8 9">
    <name type="scientific">Sphingomonas sediminicola</name>
    <dbReference type="NCBI Taxonomy" id="386874"/>
    <lineage>
        <taxon>Bacteria</taxon>
        <taxon>Pseudomonadati</taxon>
        <taxon>Pseudomonadota</taxon>
        <taxon>Alphaproteobacteria</taxon>
        <taxon>Sphingomonadales</taxon>
        <taxon>Sphingomonadaceae</taxon>
        <taxon>Sphingomonas</taxon>
    </lineage>
</organism>
<feature type="transmembrane region" description="Helical" evidence="6">
    <location>
        <begin position="12"/>
        <end position="29"/>
    </location>
</feature>
<evidence type="ECO:0000256" key="3">
    <source>
        <dbReference type="ARBA" id="ARBA00022692"/>
    </source>
</evidence>
<name>A0ABX6T7S6_9SPHN</name>
<dbReference type="RefSeq" id="WP_187708849.1">
    <property type="nucleotide sequence ID" value="NZ_CP060782.1"/>
</dbReference>
<keyword evidence="2" id="KW-1003">Cell membrane</keyword>
<evidence type="ECO:0000256" key="2">
    <source>
        <dbReference type="ARBA" id="ARBA00022475"/>
    </source>
</evidence>
<dbReference type="PANTHER" id="PTHR30485">
    <property type="entry name" value="NI/FE-HYDROGENASE 1 B-TYPE CYTOCHROME SUBUNIT"/>
    <property type="match status" value="1"/>
</dbReference>